<evidence type="ECO:0000256" key="1">
    <source>
        <dbReference type="ARBA" id="ARBA00023002"/>
    </source>
</evidence>
<comment type="caution">
    <text evidence="2">The sequence shown here is derived from an EMBL/GenBank/DDBJ whole genome shotgun (WGS) entry which is preliminary data.</text>
</comment>
<gene>
    <name evidence="2" type="ORF">XA68_15137</name>
</gene>
<dbReference type="EMBL" id="LAZP02000416">
    <property type="protein sequence ID" value="PFH57376.1"/>
    <property type="molecule type" value="Genomic_DNA"/>
</dbReference>
<dbReference type="InterPro" id="IPR025337">
    <property type="entry name" value="Questin_oxidase-like"/>
</dbReference>
<reference evidence="2 3" key="1">
    <citation type="journal article" date="2015" name="BMC Genomics">
        <title>Gene expression during zombie ant biting behavior reflects the complexity underlying fungal parasitic behavioral manipulation.</title>
        <authorList>
            <person name="de Bekker C."/>
            <person name="Ohm R.A."/>
            <person name="Loreto R.G."/>
            <person name="Sebastian A."/>
            <person name="Albert I."/>
            <person name="Merrow M."/>
            <person name="Brachmann A."/>
            <person name="Hughes D.P."/>
        </authorList>
    </citation>
    <scope>NUCLEOTIDE SEQUENCE [LARGE SCALE GENOMIC DNA]</scope>
    <source>
        <strain evidence="2 3">SC16a</strain>
    </source>
</reference>
<organism evidence="2 3">
    <name type="scientific">Ophiocordyceps unilateralis</name>
    <name type="common">Zombie-ant fungus</name>
    <name type="synonym">Torrubia unilateralis</name>
    <dbReference type="NCBI Taxonomy" id="268505"/>
    <lineage>
        <taxon>Eukaryota</taxon>
        <taxon>Fungi</taxon>
        <taxon>Dikarya</taxon>
        <taxon>Ascomycota</taxon>
        <taxon>Pezizomycotina</taxon>
        <taxon>Sordariomycetes</taxon>
        <taxon>Hypocreomycetidae</taxon>
        <taxon>Hypocreales</taxon>
        <taxon>Ophiocordycipitaceae</taxon>
        <taxon>Ophiocordyceps</taxon>
    </lineage>
</organism>
<reference evidence="2 3" key="2">
    <citation type="journal article" date="2017" name="Sci. Rep.">
        <title>Ant-infecting Ophiocordyceps genomes reveal a high diversity of potential behavioral manipulation genes and a possible major role for enterotoxins.</title>
        <authorList>
            <person name="de Bekker C."/>
            <person name="Ohm R.A."/>
            <person name="Evans H.C."/>
            <person name="Brachmann A."/>
            <person name="Hughes D.P."/>
        </authorList>
    </citation>
    <scope>NUCLEOTIDE SEQUENCE [LARGE SCALE GENOMIC DNA]</scope>
    <source>
        <strain evidence="2 3">SC16a</strain>
    </source>
</reference>
<dbReference type="AlphaFoldDB" id="A0A2A9P970"/>
<protein>
    <submittedName>
        <fullName evidence="2">Uncharacterized protein</fullName>
    </submittedName>
</protein>
<proteinExistence type="predicted"/>
<evidence type="ECO:0000313" key="3">
    <source>
        <dbReference type="Proteomes" id="UP000037136"/>
    </source>
</evidence>
<dbReference type="GO" id="GO:0016491">
    <property type="term" value="F:oxidoreductase activity"/>
    <property type="evidence" value="ECO:0007669"/>
    <property type="project" value="UniProtKB-KW"/>
</dbReference>
<sequence>MRMDVIGYLARGCPALRLDDTLQPPSEARQARHLVSRFHDIVDDGHLIKVVRSLLLAQEASIMWEAKPWIRLKTESDWLRAMNRLLVGSEGAKSNQIWVRSAGFPQAWKGYPRME</sequence>
<dbReference type="Pfam" id="PF14027">
    <property type="entry name" value="Questin_oxidase"/>
    <property type="match status" value="1"/>
</dbReference>
<keyword evidence="3" id="KW-1185">Reference proteome</keyword>
<evidence type="ECO:0000313" key="2">
    <source>
        <dbReference type="EMBL" id="PFH57376.1"/>
    </source>
</evidence>
<dbReference type="Proteomes" id="UP000037136">
    <property type="component" value="Unassembled WGS sequence"/>
</dbReference>
<dbReference type="STRING" id="268505.A0A2A9P970"/>
<keyword evidence="1" id="KW-0560">Oxidoreductase</keyword>
<name>A0A2A9P970_OPHUN</name>
<accession>A0A2A9P970</accession>
<dbReference type="OrthoDB" id="10004862at2759"/>